<feature type="short sequence motif" description="HXTX 2" evidence="2">
    <location>
        <begin position="121"/>
        <end position="124"/>
    </location>
</feature>
<dbReference type="Pfam" id="PF13563">
    <property type="entry name" value="2_5_RNA_ligase2"/>
    <property type="match status" value="1"/>
</dbReference>
<evidence type="ECO:0000256" key="2">
    <source>
        <dbReference type="HAMAP-Rule" id="MF_01940"/>
    </source>
</evidence>
<evidence type="ECO:0000313" key="4">
    <source>
        <dbReference type="Proteomes" id="UP001596492"/>
    </source>
</evidence>
<proteinExistence type="inferred from homology"/>
<accession>A0ABW2IMU7</accession>
<dbReference type="EMBL" id="JBHTBR010000005">
    <property type="protein sequence ID" value="MFC7292213.1"/>
    <property type="molecule type" value="Genomic_DNA"/>
</dbReference>
<dbReference type="InterPro" id="IPR009097">
    <property type="entry name" value="Cyclic_Pdiesterase"/>
</dbReference>
<evidence type="ECO:0000313" key="3">
    <source>
        <dbReference type="EMBL" id="MFC7292213.1"/>
    </source>
</evidence>
<reference evidence="4" key="1">
    <citation type="journal article" date="2019" name="Int. J. Syst. Evol. Microbiol.">
        <title>The Global Catalogue of Microorganisms (GCM) 10K type strain sequencing project: providing services to taxonomists for standard genome sequencing and annotation.</title>
        <authorList>
            <consortium name="The Broad Institute Genomics Platform"/>
            <consortium name="The Broad Institute Genome Sequencing Center for Infectious Disease"/>
            <person name="Wu L."/>
            <person name="Ma J."/>
        </authorList>
    </citation>
    <scope>NUCLEOTIDE SEQUENCE [LARGE SCALE GENOMIC DNA]</scope>
    <source>
        <strain evidence="4">CCUG 51308</strain>
    </source>
</reference>
<feature type="active site" description="Proton donor" evidence="2">
    <location>
        <position position="38"/>
    </location>
</feature>
<dbReference type="HAMAP" id="MF_01940">
    <property type="entry name" value="RNA_CPDase"/>
    <property type="match status" value="1"/>
</dbReference>
<dbReference type="SUPFAM" id="SSF55144">
    <property type="entry name" value="LigT-like"/>
    <property type="match status" value="1"/>
</dbReference>
<dbReference type="RefSeq" id="WP_382167459.1">
    <property type="nucleotide sequence ID" value="NZ_JBHTBR010000005.1"/>
</dbReference>
<organism evidence="3 4">
    <name type="scientific">Hirschia litorea</name>
    <dbReference type="NCBI Taxonomy" id="1199156"/>
    <lineage>
        <taxon>Bacteria</taxon>
        <taxon>Pseudomonadati</taxon>
        <taxon>Pseudomonadota</taxon>
        <taxon>Alphaproteobacteria</taxon>
        <taxon>Hyphomonadales</taxon>
        <taxon>Hyphomonadaceae</taxon>
        <taxon>Hirschia</taxon>
    </lineage>
</organism>
<dbReference type="NCBIfam" id="TIGR02258">
    <property type="entry name" value="2_5_ligase"/>
    <property type="match status" value="1"/>
</dbReference>
<dbReference type="Proteomes" id="UP001596492">
    <property type="component" value="Unassembled WGS sequence"/>
</dbReference>
<comment type="catalytic activity">
    <reaction evidence="2">
        <text>a 3'-end 2',3'-cyclophospho-ribonucleotide-RNA + H2O = a 3'-end 2'-phospho-ribonucleotide-RNA + H(+)</text>
        <dbReference type="Rhea" id="RHEA:11828"/>
        <dbReference type="Rhea" id="RHEA-COMP:10464"/>
        <dbReference type="Rhea" id="RHEA-COMP:17353"/>
        <dbReference type="ChEBI" id="CHEBI:15377"/>
        <dbReference type="ChEBI" id="CHEBI:15378"/>
        <dbReference type="ChEBI" id="CHEBI:83064"/>
        <dbReference type="ChEBI" id="CHEBI:173113"/>
        <dbReference type="EC" id="3.1.4.58"/>
    </reaction>
</comment>
<evidence type="ECO:0000256" key="1">
    <source>
        <dbReference type="ARBA" id="ARBA00022801"/>
    </source>
</evidence>
<comment type="similarity">
    <text evidence="2">Belongs to the 2H phosphoesterase superfamily. ThpR family.</text>
</comment>
<name>A0ABW2IMU7_9PROT</name>
<dbReference type="Gene3D" id="3.90.1140.10">
    <property type="entry name" value="Cyclic phosphodiesterase"/>
    <property type="match status" value="1"/>
</dbReference>
<keyword evidence="4" id="KW-1185">Reference proteome</keyword>
<comment type="caution">
    <text evidence="3">The sequence shown here is derived from an EMBL/GenBank/DDBJ whole genome shotgun (WGS) entry which is preliminary data.</text>
</comment>
<keyword evidence="1 2" id="KW-0378">Hydrolase</keyword>
<comment type="function">
    <text evidence="2">Hydrolyzes RNA 2',3'-cyclic phosphodiester to an RNA 2'-phosphomonoester.</text>
</comment>
<gene>
    <name evidence="3" type="primary">thpR</name>
    <name evidence="3" type="ORF">ACFQS8_11340</name>
</gene>
<protein>
    <recommendedName>
        <fullName evidence="2">RNA 2',3'-cyclic phosphodiesterase</fullName>
        <shortName evidence="2">RNA 2',3'-CPDase</shortName>
        <ecNumber evidence="2">3.1.4.58</ecNumber>
    </recommendedName>
</protein>
<feature type="active site" description="Proton acceptor" evidence="2">
    <location>
        <position position="121"/>
    </location>
</feature>
<dbReference type="PANTHER" id="PTHR35561:SF1">
    <property type="entry name" value="RNA 2',3'-CYCLIC PHOSPHODIESTERASE"/>
    <property type="match status" value="1"/>
</dbReference>
<feature type="short sequence motif" description="HXTX 1" evidence="2">
    <location>
        <begin position="38"/>
        <end position="41"/>
    </location>
</feature>
<dbReference type="EC" id="3.1.4.58" evidence="2"/>
<dbReference type="InterPro" id="IPR004175">
    <property type="entry name" value="RNA_CPDase"/>
</dbReference>
<sequence length="185" mass="21015">MSYRLFAALPIPEPICDMLKGMQKGLDGANWRHKENLHLTLRFYGNVSENTAHDLDAALAEIDLPPITLRLSGVDQFGGFEPHTLWAGVKHNETLLRLAEKCARPMRELGIKKDKHTYIPHVTLAYLNHMPPQSAPELVAGYLQRHAMFETPEFTVNRFALYSSTPGKHQSHYHEEASYPLLKCN</sequence>
<dbReference type="PANTHER" id="PTHR35561">
    <property type="entry name" value="RNA 2',3'-CYCLIC PHOSPHODIESTERASE"/>
    <property type="match status" value="1"/>
</dbReference>